<feature type="transmembrane region" description="Helical" evidence="1">
    <location>
        <begin position="230"/>
        <end position="246"/>
    </location>
</feature>
<dbReference type="PANTHER" id="PTHR37422">
    <property type="entry name" value="TEICHURONIC ACID BIOSYNTHESIS PROTEIN TUAE"/>
    <property type="match status" value="1"/>
</dbReference>
<keyword evidence="1" id="KW-1133">Transmembrane helix</keyword>
<feature type="transmembrane region" description="Helical" evidence="1">
    <location>
        <begin position="206"/>
        <end position="223"/>
    </location>
</feature>
<feature type="transmembrane region" description="Helical" evidence="1">
    <location>
        <begin position="359"/>
        <end position="384"/>
    </location>
</feature>
<dbReference type="AlphaFoldDB" id="A0A0D6B1V5"/>
<dbReference type="PANTHER" id="PTHR37422:SF13">
    <property type="entry name" value="LIPOPOLYSACCHARIDE BIOSYNTHESIS PROTEIN PA4999-RELATED"/>
    <property type="match status" value="1"/>
</dbReference>
<dbReference type="KEGG" id="rsu:NHU_01506"/>
<feature type="transmembrane region" description="Helical" evidence="1">
    <location>
        <begin position="278"/>
        <end position="298"/>
    </location>
</feature>
<sequence length="459" mass="48976">MIPLAITCAAVPAFVLAGASGPRQGLFLLVALFPLLPYYFAIPIGGGGAGFAAARLGAYALCAMILVQLALAPGGWQPAFRAILRQSWILWLAAGLALARLVSTLAHQPLGALYYWADELVLLGTVFLLSVRTFLDLPQIERLGRLLAAAALLQVVLVLVETALGHHLLSGLVDIEVSTVGAEVLDGRIRDGLHRAQALFDNPLSLAEYLLYMALGVVFLRDLRRPRRRAGTWALLGLIGLAILQTRARFPVLLMGGSLIVFWLLALSARLAPGPRLLLRAGLLAGGSAVAVVAWGVVTRPDRLLALFGGDAASDASLVSRGLQYALISESILSQSGGLLGEGYRSDLIERLGLKLDSFYLRLLIEGGLPALFCFVAMMAGLVGRSLGGLRRARGLALVADEQRALVRLHLFFLFFFIQAAFAKLFLSMVFNNYLLALVAGALVAVQARMASVPPRQSG</sequence>
<evidence type="ECO:0008006" key="4">
    <source>
        <dbReference type="Google" id="ProtNLM"/>
    </source>
</evidence>
<proteinExistence type="predicted"/>
<feature type="transmembrane region" description="Helical" evidence="1">
    <location>
        <begin position="405"/>
        <end position="427"/>
    </location>
</feature>
<evidence type="ECO:0000313" key="3">
    <source>
        <dbReference type="Proteomes" id="UP000064912"/>
    </source>
</evidence>
<organism evidence="2 3">
    <name type="scientific">Rhodovulum sulfidophilum</name>
    <name type="common">Rhodobacter sulfidophilus</name>
    <dbReference type="NCBI Taxonomy" id="35806"/>
    <lineage>
        <taxon>Bacteria</taxon>
        <taxon>Pseudomonadati</taxon>
        <taxon>Pseudomonadota</taxon>
        <taxon>Alphaproteobacteria</taxon>
        <taxon>Rhodobacterales</taxon>
        <taxon>Paracoccaceae</taxon>
        <taxon>Rhodovulum</taxon>
    </lineage>
</organism>
<protein>
    <recommendedName>
        <fullName evidence="4">O-antigen ligase family protein</fullName>
    </recommendedName>
</protein>
<gene>
    <name evidence="2" type="ORF">NHU_01506</name>
</gene>
<name>A0A0D6B1V5_RHOSU</name>
<evidence type="ECO:0000256" key="1">
    <source>
        <dbReference type="SAM" id="Phobius"/>
    </source>
</evidence>
<dbReference type="EMBL" id="AP014800">
    <property type="protein sequence ID" value="BAQ68664.1"/>
    <property type="molecule type" value="Genomic_DNA"/>
</dbReference>
<dbReference type="Proteomes" id="UP000064912">
    <property type="component" value="Chromosome"/>
</dbReference>
<feature type="transmembrane region" description="Helical" evidence="1">
    <location>
        <begin position="433"/>
        <end position="451"/>
    </location>
</feature>
<feature type="transmembrane region" description="Helical" evidence="1">
    <location>
        <begin position="88"/>
        <end position="107"/>
    </location>
</feature>
<evidence type="ECO:0000313" key="2">
    <source>
        <dbReference type="EMBL" id="BAQ68664.1"/>
    </source>
</evidence>
<feature type="transmembrane region" description="Helical" evidence="1">
    <location>
        <begin position="143"/>
        <end position="164"/>
    </location>
</feature>
<reference evidence="2 3" key="1">
    <citation type="submission" date="2015-02" db="EMBL/GenBank/DDBJ databases">
        <title>Genome sequene of Rhodovulum sulfidophilum DSM 2351.</title>
        <authorList>
            <person name="Nagao N."/>
        </authorList>
    </citation>
    <scope>NUCLEOTIDE SEQUENCE [LARGE SCALE GENOMIC DNA]</scope>
    <source>
        <strain evidence="2 3">DSM 2351</strain>
    </source>
</reference>
<keyword evidence="1" id="KW-0472">Membrane</keyword>
<accession>A0A0D6B1V5</accession>
<dbReference type="PATRIC" id="fig|35806.4.peg.1556"/>
<feature type="transmembrane region" description="Helical" evidence="1">
    <location>
        <begin position="113"/>
        <end position="131"/>
    </location>
</feature>
<feature type="transmembrane region" description="Helical" evidence="1">
    <location>
        <begin position="252"/>
        <end position="271"/>
    </location>
</feature>
<dbReference type="InterPro" id="IPR051533">
    <property type="entry name" value="WaaL-like"/>
</dbReference>
<keyword evidence="1" id="KW-0812">Transmembrane</keyword>